<dbReference type="EMBL" id="CP016246">
    <property type="protein sequence ID" value="ANQ07808.1"/>
    <property type="molecule type" value="Genomic_DNA"/>
</dbReference>
<gene>
    <name evidence="3" type="ORF">PCOAH_00021870</name>
</gene>
<protein>
    <recommendedName>
        <fullName evidence="5">Pv-fam-d protein</fullName>
    </recommendedName>
</protein>
<proteinExistence type="predicted"/>
<reference evidence="4" key="1">
    <citation type="submission" date="2016-06" db="EMBL/GenBank/DDBJ databases">
        <title>First high quality genome sequence of Plasmodium coatneyi using continuous long reads from single molecule, real-time sequencing.</title>
        <authorList>
            <person name="Chien J.-T."/>
            <person name="Pakala S.B."/>
            <person name="Geraldo J.A."/>
            <person name="Lapp S.A."/>
            <person name="Barnwell J.W."/>
            <person name="Kissinger J.C."/>
            <person name="Galinski M.R."/>
            <person name="Humphrey J.C."/>
        </authorList>
    </citation>
    <scope>NUCLEOTIDE SEQUENCE [LARGE SCALE GENOMIC DNA]</scope>
    <source>
        <strain evidence="4">Hackeri</strain>
    </source>
</reference>
<dbReference type="OrthoDB" id="380619at2759"/>
<keyword evidence="2" id="KW-0472">Membrane</keyword>
<evidence type="ECO:0000313" key="3">
    <source>
        <dbReference type="EMBL" id="ANQ07808.1"/>
    </source>
</evidence>
<evidence type="ECO:0000313" key="4">
    <source>
        <dbReference type="Proteomes" id="UP000092716"/>
    </source>
</evidence>
<feature type="transmembrane region" description="Helical" evidence="2">
    <location>
        <begin position="491"/>
        <end position="510"/>
    </location>
</feature>
<keyword evidence="2" id="KW-1133">Transmembrane helix</keyword>
<evidence type="ECO:0000256" key="2">
    <source>
        <dbReference type="SAM" id="Phobius"/>
    </source>
</evidence>
<dbReference type="VEuPathDB" id="PlasmoDB:PCOAH_00021870"/>
<name>A0A1B1DYG3_9APIC</name>
<accession>A0A1B1DYG3</accession>
<feature type="transmembrane region" description="Helical" evidence="2">
    <location>
        <begin position="516"/>
        <end position="536"/>
    </location>
</feature>
<organism evidence="3 4">
    <name type="scientific">Plasmodium coatneyi</name>
    <dbReference type="NCBI Taxonomy" id="208452"/>
    <lineage>
        <taxon>Eukaryota</taxon>
        <taxon>Sar</taxon>
        <taxon>Alveolata</taxon>
        <taxon>Apicomplexa</taxon>
        <taxon>Aconoidasida</taxon>
        <taxon>Haemosporida</taxon>
        <taxon>Plasmodiidae</taxon>
        <taxon>Plasmodium</taxon>
    </lineage>
</organism>
<dbReference type="KEGG" id="pcot:PCOAH_00021870"/>
<sequence>MKEKTIKRLVLSMGTPIFFLLICIWKYSFETFNINKSFDTTCHPENVPTMQLGRILTGGTITVQSPPMYTNLKEKPIDTLDESSADLFSKRLNELVRDENFKKQYERLLHGNEFAQILSDMVIDHEKLKKKGIRNVLNGSHFMNNDASLDWEEAIKKLSSSSDRKDAAGKFTHSNRKKRSRNFGQSDESLNLDNFDDDCAHVDDDLSTFTGSVESLFLKEQQTKFPHHRHHYYDDDYVDDDLSTNCSSMGSLFEERDHFHDDYVDGDDNRSTNLGSMESIFKEEQQQQTIVPHHHHHRHHYHYDDRDHDMSTNFGSVESIFKEPNDDYADDVSTNTYSCKSEYTGTDYYDSYGDLYHVVDQNNEHERANAKAGVHLPMLDEHFIGEYKNYSSSKNFHKRNSLKQKIYKRIPFLRKFFNKIDAKLESEIRRYLDIKEREKQNYPVRKVKGTQKIFNFLSKYRVFVPLGVLGILSMLFLVFLLKMVFSGSWSLWSLLSGLTASVGTVTSIALLPIYFLLPFIVAALVIGGYDLLVLYYKRKLDKIKRSREEFDKLLPKGNGRKLRTFKKIIAD</sequence>
<dbReference type="GeneID" id="30908913"/>
<feature type="transmembrane region" description="Helical" evidence="2">
    <location>
        <begin position="462"/>
        <end position="484"/>
    </location>
</feature>
<dbReference type="AlphaFoldDB" id="A0A1B1DYG3"/>
<keyword evidence="4" id="KW-1185">Reference proteome</keyword>
<keyword evidence="2" id="KW-0812">Transmembrane</keyword>
<dbReference type="RefSeq" id="XP_019914503.1">
    <property type="nucleotide sequence ID" value="XM_020058994.1"/>
</dbReference>
<feature type="region of interest" description="Disordered" evidence="1">
    <location>
        <begin position="165"/>
        <end position="187"/>
    </location>
</feature>
<feature type="transmembrane region" description="Helical" evidence="2">
    <location>
        <begin position="9"/>
        <end position="27"/>
    </location>
</feature>
<evidence type="ECO:0008006" key="5">
    <source>
        <dbReference type="Google" id="ProtNLM"/>
    </source>
</evidence>
<dbReference type="Proteomes" id="UP000092716">
    <property type="component" value="Chromosome 8"/>
</dbReference>
<evidence type="ECO:0000256" key="1">
    <source>
        <dbReference type="SAM" id="MobiDB-lite"/>
    </source>
</evidence>